<gene>
    <name evidence="10" type="ORF">SCMC78_05250</name>
</gene>
<evidence type="ECO:0000256" key="2">
    <source>
        <dbReference type="ARBA" id="ARBA00022559"/>
    </source>
</evidence>
<dbReference type="GO" id="GO:0020037">
    <property type="term" value="F:heme binding"/>
    <property type="evidence" value="ECO:0007669"/>
    <property type="project" value="InterPro"/>
</dbReference>
<keyword evidence="3" id="KW-0479">Metal-binding</keyword>
<comment type="similarity">
    <text evidence="6">Belongs to the DyP-type peroxidase family.</text>
</comment>
<keyword evidence="5" id="KW-0408">Iron</keyword>
<evidence type="ECO:0000256" key="5">
    <source>
        <dbReference type="ARBA" id="ARBA00023004"/>
    </source>
</evidence>
<feature type="region of interest" description="Disordered" evidence="7">
    <location>
        <begin position="312"/>
        <end position="368"/>
    </location>
</feature>
<name>A0AB33KFY1_9ACTN</name>
<dbReference type="PANTHER" id="PTHR30521:SF0">
    <property type="entry name" value="DYP-TYPE PEROXIDASE FAMILY PROTEIN"/>
    <property type="match status" value="1"/>
</dbReference>
<keyword evidence="4" id="KW-0560">Oxidoreductase</keyword>
<keyword evidence="2 10" id="KW-0575">Peroxidase</keyword>
<evidence type="ECO:0000256" key="1">
    <source>
        <dbReference type="ARBA" id="ARBA00001970"/>
    </source>
</evidence>
<dbReference type="KEGG" id="stcm:SCMC78_05250"/>
<evidence type="ECO:0000259" key="8">
    <source>
        <dbReference type="Pfam" id="PF04261"/>
    </source>
</evidence>
<protein>
    <submittedName>
        <fullName evidence="10">Dyp-type peroxidase</fullName>
    </submittedName>
</protein>
<dbReference type="EMBL" id="AP035884">
    <property type="protein sequence ID" value="BFP50718.1"/>
    <property type="molecule type" value="Genomic_DNA"/>
</dbReference>
<reference evidence="10" key="1">
    <citation type="submission" date="2024-07" db="EMBL/GenBank/DDBJ databases">
        <title>Complete genome sequences of cellulolytic bacteria, Kitasatospora sp. CMC57 and Streptomyces sp. CMC78, isolated from Japanese agricultural soil.</title>
        <authorList>
            <person name="Hashimoto T."/>
            <person name="Ito M."/>
            <person name="Iwamoto M."/>
            <person name="Fukahori D."/>
            <person name="Shoda T."/>
            <person name="Sakoda M."/>
            <person name="Morohoshi T."/>
            <person name="Mitsuboshi M."/>
            <person name="Nishizawa T."/>
        </authorList>
    </citation>
    <scope>NUCLEOTIDE SEQUENCE</scope>
    <source>
        <strain evidence="10">CMC78</strain>
    </source>
</reference>
<dbReference type="GO" id="GO:0004601">
    <property type="term" value="F:peroxidase activity"/>
    <property type="evidence" value="ECO:0007669"/>
    <property type="project" value="UniProtKB-KW"/>
</dbReference>
<feature type="domain" description="Dyp-type peroxidase N-terminal" evidence="8">
    <location>
        <begin position="12"/>
        <end position="140"/>
    </location>
</feature>
<dbReference type="RefSeq" id="WP_398691689.1">
    <property type="nucleotide sequence ID" value="NZ_AP035884.1"/>
</dbReference>
<dbReference type="PANTHER" id="PTHR30521">
    <property type="entry name" value="DEFERROCHELATASE/PEROXIDASE"/>
    <property type="match status" value="1"/>
</dbReference>
<sequence>MPDAVPDPVSVQPVVAPLTSAALFLVGTIEPGGEGAVRDVLPDLAAVARSLGFRYPDSGLACVAGFGSSAWDRLFAGPRPAHLHPFPELRGPLHHAPATPGDVLLHIRAERMDVCYAWAAQLLDKLGGALRIVDETHGFRYLDHRDLLGFVDGTENPVGDDARSAALVGADDDPDFEGGSYVVVQKYLHDLTSWNALTVEEQERVIGRTKLDDVEFPDEDKPADSHLALNTITDPDGTERDILRANMPFGSFGKGEFGTYFIGYAADPDVTERMLRNMFLGDPPGTHDRILDFSTAVTGSLFFAPRADFLDAPPPLPAPARSGDRPEPVPVPVLQEPTPAPASARQEPVAAGPDHGSLRIGSLQESAQ</sequence>
<evidence type="ECO:0000256" key="3">
    <source>
        <dbReference type="ARBA" id="ARBA00022723"/>
    </source>
</evidence>
<dbReference type="NCBIfam" id="TIGR01413">
    <property type="entry name" value="Dyp_perox_fam"/>
    <property type="match status" value="1"/>
</dbReference>
<dbReference type="Pfam" id="PF20628">
    <property type="entry name" value="Dyp_perox_C"/>
    <property type="match status" value="1"/>
</dbReference>
<accession>A0AB33KFY1</accession>
<proteinExistence type="inferred from homology"/>
<evidence type="ECO:0000259" key="9">
    <source>
        <dbReference type="Pfam" id="PF20628"/>
    </source>
</evidence>
<dbReference type="InterPro" id="IPR011008">
    <property type="entry name" value="Dimeric_a/b-barrel"/>
</dbReference>
<evidence type="ECO:0000256" key="7">
    <source>
        <dbReference type="SAM" id="MobiDB-lite"/>
    </source>
</evidence>
<evidence type="ECO:0000256" key="4">
    <source>
        <dbReference type="ARBA" id="ARBA00023002"/>
    </source>
</evidence>
<dbReference type="InterPro" id="IPR006314">
    <property type="entry name" value="Dyp_peroxidase"/>
</dbReference>
<feature type="domain" description="Dyp-type peroxidase C-terminal" evidence="9">
    <location>
        <begin position="143"/>
        <end position="308"/>
    </location>
</feature>
<evidence type="ECO:0000313" key="10">
    <source>
        <dbReference type="EMBL" id="BFP50718.1"/>
    </source>
</evidence>
<dbReference type="GO" id="GO:0005829">
    <property type="term" value="C:cytosol"/>
    <property type="evidence" value="ECO:0007669"/>
    <property type="project" value="TreeGrafter"/>
</dbReference>
<dbReference type="InterPro" id="IPR048327">
    <property type="entry name" value="Dyp_perox_N"/>
</dbReference>
<comment type="cofactor">
    <cofactor evidence="1">
        <name>heme b</name>
        <dbReference type="ChEBI" id="CHEBI:60344"/>
    </cofactor>
</comment>
<organism evidence="10">
    <name type="scientific">Streptomyces sp. CMC78</name>
    <dbReference type="NCBI Taxonomy" id="3231512"/>
    <lineage>
        <taxon>Bacteria</taxon>
        <taxon>Bacillati</taxon>
        <taxon>Actinomycetota</taxon>
        <taxon>Actinomycetes</taxon>
        <taxon>Kitasatosporales</taxon>
        <taxon>Streptomycetaceae</taxon>
        <taxon>Streptomyces</taxon>
    </lineage>
</organism>
<dbReference type="PROSITE" id="PS51404">
    <property type="entry name" value="DYP_PEROXIDASE"/>
    <property type="match status" value="1"/>
</dbReference>
<dbReference type="InterPro" id="IPR048328">
    <property type="entry name" value="Dyp_perox_C"/>
</dbReference>
<dbReference type="Pfam" id="PF04261">
    <property type="entry name" value="Dyp_perox_N"/>
    <property type="match status" value="1"/>
</dbReference>
<dbReference type="SUPFAM" id="SSF54909">
    <property type="entry name" value="Dimeric alpha+beta barrel"/>
    <property type="match status" value="1"/>
</dbReference>
<evidence type="ECO:0000256" key="6">
    <source>
        <dbReference type="ARBA" id="ARBA00025737"/>
    </source>
</evidence>
<dbReference type="GO" id="GO:0046872">
    <property type="term" value="F:metal ion binding"/>
    <property type="evidence" value="ECO:0007669"/>
    <property type="project" value="UniProtKB-KW"/>
</dbReference>
<dbReference type="AlphaFoldDB" id="A0AB33KFY1"/>